<dbReference type="Gene3D" id="3.40.630.30">
    <property type="match status" value="1"/>
</dbReference>
<name>A0A2N8ZJK0_9VIBR</name>
<dbReference type="GO" id="GO:0016747">
    <property type="term" value="F:acyltransferase activity, transferring groups other than amino-acyl groups"/>
    <property type="evidence" value="ECO:0007669"/>
    <property type="project" value="InterPro"/>
</dbReference>
<dbReference type="RefSeq" id="WP_102524405.1">
    <property type="nucleotide sequence ID" value="NZ_LT960612.1"/>
</dbReference>
<protein>
    <submittedName>
        <fullName evidence="2">Acetyltransferase family protein</fullName>
    </submittedName>
</protein>
<organism evidence="2 3">
    <name type="scientific">Vibrio tapetis subsp. tapetis</name>
    <dbReference type="NCBI Taxonomy" id="1671868"/>
    <lineage>
        <taxon>Bacteria</taxon>
        <taxon>Pseudomonadati</taxon>
        <taxon>Pseudomonadota</taxon>
        <taxon>Gammaproteobacteria</taxon>
        <taxon>Vibrionales</taxon>
        <taxon>Vibrionaceae</taxon>
        <taxon>Vibrio</taxon>
    </lineage>
</organism>
<dbReference type="Proteomes" id="UP000235828">
    <property type="component" value="Chromosome B"/>
</dbReference>
<dbReference type="InterPro" id="IPR016181">
    <property type="entry name" value="Acyl_CoA_acyltransferase"/>
</dbReference>
<evidence type="ECO:0000313" key="3">
    <source>
        <dbReference type="Proteomes" id="UP000235828"/>
    </source>
</evidence>
<accession>A0A2N8ZJK0</accession>
<reference evidence="2 3" key="1">
    <citation type="submission" date="2017-10" db="EMBL/GenBank/DDBJ databases">
        <authorList>
            <person name="Banno H."/>
            <person name="Chua N.-H."/>
        </authorList>
    </citation>
    <scope>NUCLEOTIDE SEQUENCE [LARGE SCALE GENOMIC DNA]</scope>
    <source>
        <strain evidence="2">Vibrio tapetis CECT4600</strain>
    </source>
</reference>
<dbReference type="SUPFAM" id="SSF55729">
    <property type="entry name" value="Acyl-CoA N-acyltransferases (Nat)"/>
    <property type="match status" value="1"/>
</dbReference>
<dbReference type="CDD" id="cd04301">
    <property type="entry name" value="NAT_SF"/>
    <property type="match status" value="1"/>
</dbReference>
<dbReference type="PROSITE" id="PS51186">
    <property type="entry name" value="GNAT"/>
    <property type="match status" value="1"/>
</dbReference>
<evidence type="ECO:0000259" key="1">
    <source>
        <dbReference type="PROSITE" id="PS51186"/>
    </source>
</evidence>
<dbReference type="EMBL" id="LT960612">
    <property type="protein sequence ID" value="SON52067.1"/>
    <property type="molecule type" value="Genomic_DNA"/>
</dbReference>
<keyword evidence="3" id="KW-1185">Reference proteome</keyword>
<dbReference type="Pfam" id="PF00583">
    <property type="entry name" value="Acetyltransf_1"/>
    <property type="match status" value="1"/>
</dbReference>
<sequence>MPSHISFKAFTPSNKNACLRIFDANCPTYFAENERADYAAFLENNPEGYDVCVYNNDIVGAYGLCGSDQEFRELNWILISPSAQGIGIGHEFLSRAIESARSLNLTQIKIAASHLSAPFFAKYGALEICEIPDGWGLGMHRIDMELNLS</sequence>
<proteinExistence type="predicted"/>
<feature type="domain" description="N-acetyltransferase" evidence="1">
    <location>
        <begin position="5"/>
        <end position="149"/>
    </location>
</feature>
<dbReference type="OrthoDB" id="2380306at2"/>
<dbReference type="AlphaFoldDB" id="A0A2N8ZJK0"/>
<evidence type="ECO:0000313" key="2">
    <source>
        <dbReference type="EMBL" id="SON52067.1"/>
    </source>
</evidence>
<gene>
    <name evidence="2" type="ORF">VTAP4600_B0456</name>
</gene>
<dbReference type="InterPro" id="IPR000182">
    <property type="entry name" value="GNAT_dom"/>
</dbReference>
<dbReference type="KEGG" id="vta:B0456"/>
<keyword evidence="2" id="KW-0808">Transferase</keyword>